<evidence type="ECO:0000313" key="2">
    <source>
        <dbReference type="EMBL" id="ADL34980.1"/>
    </source>
</evidence>
<organism evidence="2 3">
    <name type="scientific">Butyrivibrio proteoclasticus (strain ATCC 51982 / DSM 14932 / B316)</name>
    <name type="common">Clostridium proteoclasticum</name>
    <dbReference type="NCBI Taxonomy" id="515622"/>
    <lineage>
        <taxon>Bacteria</taxon>
        <taxon>Bacillati</taxon>
        <taxon>Bacillota</taxon>
        <taxon>Clostridia</taxon>
        <taxon>Lachnospirales</taxon>
        <taxon>Lachnospiraceae</taxon>
        <taxon>Butyrivibrio</taxon>
    </lineage>
</organism>
<protein>
    <submittedName>
        <fullName evidence="2">DnaB C-terminal domain-containing protein</fullName>
    </submittedName>
</protein>
<dbReference type="GO" id="GO:0005524">
    <property type="term" value="F:ATP binding"/>
    <property type="evidence" value="ECO:0007669"/>
    <property type="project" value="InterPro"/>
</dbReference>
<gene>
    <name evidence="2" type="ordered locus">bpr_I2247</name>
</gene>
<dbReference type="PANTHER" id="PTHR30153:SF2">
    <property type="entry name" value="REPLICATIVE DNA HELICASE"/>
    <property type="match status" value="1"/>
</dbReference>
<proteinExistence type="predicted"/>
<dbReference type="Gene3D" id="3.40.50.300">
    <property type="entry name" value="P-loop containing nucleotide triphosphate hydrolases"/>
    <property type="match status" value="1"/>
</dbReference>
<dbReference type="eggNOG" id="COG0305">
    <property type="taxonomic scope" value="Bacteria"/>
</dbReference>
<dbReference type="InterPro" id="IPR007694">
    <property type="entry name" value="DNA_helicase_DnaB-like_C"/>
</dbReference>
<dbReference type="InterPro" id="IPR027417">
    <property type="entry name" value="P-loop_NTPase"/>
</dbReference>
<dbReference type="Pfam" id="PF03796">
    <property type="entry name" value="DnaB_C"/>
    <property type="match status" value="2"/>
</dbReference>
<dbReference type="HOGENOM" id="CLU_1118538_0_0_9"/>
<dbReference type="PANTHER" id="PTHR30153">
    <property type="entry name" value="REPLICATIVE DNA HELICASE DNAB"/>
    <property type="match status" value="1"/>
</dbReference>
<dbReference type="STRING" id="515622.bpr_I2247"/>
<dbReference type="GO" id="GO:0005829">
    <property type="term" value="C:cytosol"/>
    <property type="evidence" value="ECO:0007669"/>
    <property type="project" value="TreeGrafter"/>
</dbReference>
<dbReference type="KEGG" id="bpb:bpr_I2247"/>
<dbReference type="AlphaFoldDB" id="E0RY25"/>
<reference evidence="2 3" key="1">
    <citation type="journal article" date="2010" name="PLoS ONE">
        <title>The glycobiome of the rumen bacterium Butyrivibrio proteoclasticus B316(T) highlights adaptation to a polysaccharide-rich environment.</title>
        <authorList>
            <person name="Kelly W.J."/>
            <person name="Leahy S.C."/>
            <person name="Altermann E."/>
            <person name="Yeoman C.J."/>
            <person name="Dunne J.C."/>
            <person name="Kong Z."/>
            <person name="Pacheco D.M."/>
            <person name="Li D."/>
            <person name="Noel S.J."/>
            <person name="Moon C.D."/>
            <person name="Cookson A.L."/>
            <person name="Attwood G.T."/>
        </authorList>
    </citation>
    <scope>NUCLEOTIDE SEQUENCE [LARGE SCALE GENOMIC DNA]</scope>
    <source>
        <strain evidence="3">ATCC 51982 / DSM 14932 / B316</strain>
    </source>
</reference>
<dbReference type="RefSeq" id="WP_013281633.1">
    <property type="nucleotide sequence ID" value="NC_014387.1"/>
</dbReference>
<evidence type="ECO:0000259" key="1">
    <source>
        <dbReference type="PROSITE" id="PS51199"/>
    </source>
</evidence>
<dbReference type="Proteomes" id="UP000001299">
    <property type="component" value="Chromosome 1"/>
</dbReference>
<evidence type="ECO:0000313" key="3">
    <source>
        <dbReference type="Proteomes" id="UP000001299"/>
    </source>
</evidence>
<keyword evidence="3" id="KW-1185">Reference proteome</keyword>
<accession>E0RY25</accession>
<dbReference type="SUPFAM" id="SSF52540">
    <property type="entry name" value="P-loop containing nucleoside triphosphate hydrolases"/>
    <property type="match status" value="1"/>
</dbReference>
<sequence length="248" mass="29057">MEKNNKIEIKHEININPIITGIRPLDHVLGGGIHRGELTVVAGRPGMGKSAFMMELMLNACREEGIKATAFSLEMSRDRYKKRLMELDDKASEMLDQKKITIDDTIEITIDEIERKCREKKTMNGISLVIIDYFYLIGREQEFDMACRGLLPRLKRLAKEIGVAIVLDIELMKTCEYRENPHPKLQDIRWESFLRHTDYILMLHRDSYYDSEIKDKDKLEIVISELPYTDFFTRTIDVCWPFPKGYFD</sequence>
<dbReference type="EMBL" id="CP001810">
    <property type="protein sequence ID" value="ADL34980.1"/>
    <property type="molecule type" value="Genomic_DNA"/>
</dbReference>
<dbReference type="GO" id="GO:0003678">
    <property type="term" value="F:DNA helicase activity"/>
    <property type="evidence" value="ECO:0007669"/>
    <property type="project" value="InterPro"/>
</dbReference>
<dbReference type="GO" id="GO:0006260">
    <property type="term" value="P:DNA replication"/>
    <property type="evidence" value="ECO:0007669"/>
    <property type="project" value="InterPro"/>
</dbReference>
<feature type="domain" description="SF4 helicase" evidence="1">
    <location>
        <begin position="11"/>
        <end position="248"/>
    </location>
</feature>
<dbReference type="PROSITE" id="PS51199">
    <property type="entry name" value="SF4_HELICASE"/>
    <property type="match status" value="1"/>
</dbReference>
<name>E0RY25_BUTPB</name>